<comment type="similarity">
    <text evidence="1">Belongs to the HesB/IscA family.</text>
</comment>
<comment type="caution">
    <text evidence="3">The sequence shown here is derived from an EMBL/GenBank/DDBJ whole genome shotgun (WGS) entry which is preliminary data.</text>
</comment>
<keyword evidence="4" id="KW-1185">Reference proteome</keyword>
<protein>
    <submittedName>
        <fullName evidence="3">Fe-S cluster protein</fullName>
    </submittedName>
</protein>
<dbReference type="Gene3D" id="2.60.300.12">
    <property type="entry name" value="HesB-like domain"/>
    <property type="match status" value="1"/>
</dbReference>
<dbReference type="InterPro" id="IPR000361">
    <property type="entry name" value="ATAP_core_dom"/>
</dbReference>
<dbReference type="GO" id="GO:0051537">
    <property type="term" value="F:2 iron, 2 sulfur cluster binding"/>
    <property type="evidence" value="ECO:0007669"/>
    <property type="project" value="UniProtKB-ARBA"/>
</dbReference>
<dbReference type="Pfam" id="PF01521">
    <property type="entry name" value="Fe-S_biosyn"/>
    <property type="match status" value="1"/>
</dbReference>
<name>A0A150XJ24_9BACT</name>
<feature type="domain" description="Core" evidence="2">
    <location>
        <begin position="8"/>
        <end position="100"/>
    </location>
</feature>
<dbReference type="AlphaFoldDB" id="A0A150XJ24"/>
<dbReference type="EMBL" id="LRDB01000012">
    <property type="protein sequence ID" value="KYG78738.1"/>
    <property type="molecule type" value="Genomic_DNA"/>
</dbReference>
<dbReference type="GO" id="GO:0005737">
    <property type="term" value="C:cytoplasm"/>
    <property type="evidence" value="ECO:0007669"/>
    <property type="project" value="TreeGrafter"/>
</dbReference>
<gene>
    <name evidence="3" type="ORF">AWN68_03650</name>
</gene>
<dbReference type="NCBIfam" id="TIGR00049">
    <property type="entry name" value="iron-sulfur cluster assembly accessory protein"/>
    <property type="match status" value="1"/>
</dbReference>
<sequence>MSQVLEPVSITPKALKEVKSIMSTKSIPEGYGLRIGVKGGSGCGGMGYLLGFDKPKEGDITYQVDGVNVHVEKRQTMYLLGLEVDFYEGADARGFTFVNPEKEE</sequence>
<reference evidence="3 4" key="1">
    <citation type="submission" date="2016-01" db="EMBL/GenBank/DDBJ databases">
        <title>Genome sequencing of Roseivirga echinicomitans KMM 6058.</title>
        <authorList>
            <person name="Selvaratnam C."/>
            <person name="Thevarajoo S."/>
            <person name="Goh K.M."/>
            <person name="Ee R."/>
            <person name="Chan K.-G."/>
            <person name="Chong C.S."/>
        </authorList>
    </citation>
    <scope>NUCLEOTIDE SEQUENCE [LARGE SCALE GENOMIC DNA]</scope>
    <source>
        <strain evidence="3 4">KMM 6058</strain>
    </source>
</reference>
<proteinExistence type="inferred from homology"/>
<evidence type="ECO:0000313" key="4">
    <source>
        <dbReference type="Proteomes" id="UP000075615"/>
    </source>
</evidence>
<dbReference type="InterPro" id="IPR035903">
    <property type="entry name" value="HesB-like_dom_sf"/>
</dbReference>
<dbReference type="STRING" id="296218.AWN68_03650"/>
<dbReference type="SUPFAM" id="SSF89360">
    <property type="entry name" value="HesB-like domain"/>
    <property type="match status" value="1"/>
</dbReference>
<organism evidence="3 4">
    <name type="scientific">Roseivirga echinicomitans</name>
    <dbReference type="NCBI Taxonomy" id="296218"/>
    <lineage>
        <taxon>Bacteria</taxon>
        <taxon>Pseudomonadati</taxon>
        <taxon>Bacteroidota</taxon>
        <taxon>Cytophagia</taxon>
        <taxon>Cytophagales</taxon>
        <taxon>Roseivirgaceae</taxon>
        <taxon>Roseivirga</taxon>
    </lineage>
</organism>
<evidence type="ECO:0000256" key="1">
    <source>
        <dbReference type="ARBA" id="ARBA00006718"/>
    </source>
</evidence>
<evidence type="ECO:0000313" key="3">
    <source>
        <dbReference type="EMBL" id="KYG78738.1"/>
    </source>
</evidence>
<evidence type="ECO:0000259" key="2">
    <source>
        <dbReference type="Pfam" id="PF01521"/>
    </source>
</evidence>
<dbReference type="Proteomes" id="UP000075615">
    <property type="component" value="Unassembled WGS sequence"/>
</dbReference>
<dbReference type="PANTHER" id="PTHR10072:SF41">
    <property type="entry name" value="IRON-SULFUR CLUSTER ASSEMBLY 1 HOMOLOG, MITOCHONDRIAL"/>
    <property type="match status" value="1"/>
</dbReference>
<dbReference type="GO" id="GO:0016226">
    <property type="term" value="P:iron-sulfur cluster assembly"/>
    <property type="evidence" value="ECO:0007669"/>
    <property type="project" value="InterPro"/>
</dbReference>
<dbReference type="InterPro" id="IPR050322">
    <property type="entry name" value="Fe-S_cluster_asmbl/transfer"/>
</dbReference>
<dbReference type="PANTHER" id="PTHR10072">
    <property type="entry name" value="IRON-SULFUR CLUSTER ASSEMBLY PROTEIN"/>
    <property type="match status" value="1"/>
</dbReference>
<accession>A0A150XJ24</accession>
<dbReference type="InterPro" id="IPR016092">
    <property type="entry name" value="ATAP"/>
</dbReference>